<name>A0ACD0NPS9_9BASI</name>
<organism evidence="1 2">
    <name type="scientific">Violaceomyces palustris</name>
    <dbReference type="NCBI Taxonomy" id="1673888"/>
    <lineage>
        <taxon>Eukaryota</taxon>
        <taxon>Fungi</taxon>
        <taxon>Dikarya</taxon>
        <taxon>Basidiomycota</taxon>
        <taxon>Ustilaginomycotina</taxon>
        <taxon>Ustilaginomycetes</taxon>
        <taxon>Violaceomycetales</taxon>
        <taxon>Violaceomycetaceae</taxon>
        <taxon>Violaceomyces</taxon>
    </lineage>
</organism>
<accession>A0ACD0NPS9</accession>
<evidence type="ECO:0000313" key="2">
    <source>
        <dbReference type="Proteomes" id="UP000245626"/>
    </source>
</evidence>
<dbReference type="EMBL" id="KZ820332">
    <property type="protein sequence ID" value="PWN47811.1"/>
    <property type="molecule type" value="Genomic_DNA"/>
</dbReference>
<keyword evidence="2" id="KW-1185">Reference proteome</keyword>
<reference evidence="1 2" key="1">
    <citation type="journal article" date="2018" name="Mol. Biol. Evol.">
        <title>Broad Genomic Sampling Reveals a Smut Pathogenic Ancestry of the Fungal Clade Ustilaginomycotina.</title>
        <authorList>
            <person name="Kijpornyongpan T."/>
            <person name="Mondo S.J."/>
            <person name="Barry K."/>
            <person name="Sandor L."/>
            <person name="Lee J."/>
            <person name="Lipzen A."/>
            <person name="Pangilinan J."/>
            <person name="LaButti K."/>
            <person name="Hainaut M."/>
            <person name="Henrissat B."/>
            <person name="Grigoriev I.V."/>
            <person name="Spatafora J.W."/>
            <person name="Aime M.C."/>
        </authorList>
    </citation>
    <scope>NUCLEOTIDE SEQUENCE [LARGE SCALE GENOMIC DNA]</scope>
    <source>
        <strain evidence="1 2">SA 807</strain>
    </source>
</reference>
<sequence length="546" mass="60065">MVASTSSLRLPLTSWRSSSRSVPLSTSTPFQTLPASNNPIRLQRSALRYHTTSGSNSIGSSSISRSSSPATSKYVLAAVAGLSVAALLQYGTSHLKGGDGEAHCEARPTGASVQKGGNQSDLPEISHLDPKVIEDPSVPMRKRMETYVKLLQHRIVSALSEEEPKSRFLIDSWLREEGGEGISCVLQDGETFEKAGVNISVVHGMLPPAAVRQMSADHAGLMEKAGYRLEGKDAEVKGLPFYAAGLSLVVHPKNPFAPTVHFNYRYFELTHPEKLADGSPNPRHPANRPEGSKDSDQEPLAWWFGGGTDLTPIYLFEDDAKHFHKTLKDAADANDPAFYPIWKKWCDKYFWIPHRGEARGVGGIFFDDLTLPQWASLKDPKGSFVPLSDGGKPVIGPVGPSVALSSERRHTIESLFKTVRSMGDSFLPAYLPIVQSRKATPYDEDHVRWQQLRRGRYVEFNLVYDRGTKFGLQTPGARIESILMSLPLKARWEYMEPVGGAGAQGRDGSGTSQREAKRGEAEGEEDQKEERKTQAVLRKPVDWASA</sequence>
<evidence type="ECO:0000313" key="1">
    <source>
        <dbReference type="EMBL" id="PWN47811.1"/>
    </source>
</evidence>
<protein>
    <submittedName>
        <fullName evidence="1">Uncharacterized protein</fullName>
    </submittedName>
</protein>
<proteinExistence type="predicted"/>
<gene>
    <name evidence="1" type="ORF">IE53DRAFT_381836</name>
</gene>
<dbReference type="Proteomes" id="UP000245626">
    <property type="component" value="Unassembled WGS sequence"/>
</dbReference>